<dbReference type="SUPFAM" id="SSF50129">
    <property type="entry name" value="GroES-like"/>
    <property type="match status" value="1"/>
</dbReference>
<dbReference type="InterPro" id="IPR011032">
    <property type="entry name" value="GroES-like_sf"/>
</dbReference>
<dbReference type="RefSeq" id="XP_056494664.1">
    <property type="nucleotide sequence ID" value="XM_056624799.1"/>
</dbReference>
<name>A0A9W9WCH4_9EURO</name>
<dbReference type="Gene3D" id="3.90.180.10">
    <property type="entry name" value="Medium-chain alcohol dehydrogenases, catalytic domain"/>
    <property type="match status" value="1"/>
</dbReference>
<reference evidence="2" key="1">
    <citation type="submission" date="2022-12" db="EMBL/GenBank/DDBJ databases">
        <authorList>
            <person name="Petersen C."/>
        </authorList>
    </citation>
    <scope>NUCLEOTIDE SEQUENCE</scope>
    <source>
        <strain evidence="2">IBT 29677</strain>
    </source>
</reference>
<dbReference type="InterPro" id="IPR036291">
    <property type="entry name" value="NAD(P)-bd_dom_sf"/>
</dbReference>
<dbReference type="CDD" id="cd08267">
    <property type="entry name" value="MDR1"/>
    <property type="match status" value="1"/>
</dbReference>
<dbReference type="SMART" id="SM00829">
    <property type="entry name" value="PKS_ER"/>
    <property type="match status" value="1"/>
</dbReference>
<organism evidence="2 3">
    <name type="scientific">Penicillium cosmopolitanum</name>
    <dbReference type="NCBI Taxonomy" id="1131564"/>
    <lineage>
        <taxon>Eukaryota</taxon>
        <taxon>Fungi</taxon>
        <taxon>Dikarya</taxon>
        <taxon>Ascomycota</taxon>
        <taxon>Pezizomycotina</taxon>
        <taxon>Eurotiomycetes</taxon>
        <taxon>Eurotiomycetidae</taxon>
        <taxon>Eurotiales</taxon>
        <taxon>Aspergillaceae</taxon>
        <taxon>Penicillium</taxon>
    </lineage>
</organism>
<dbReference type="InterPro" id="IPR020843">
    <property type="entry name" value="ER"/>
</dbReference>
<dbReference type="Proteomes" id="UP001147747">
    <property type="component" value="Unassembled WGS sequence"/>
</dbReference>
<accession>A0A9W9WCH4</accession>
<evidence type="ECO:0000313" key="3">
    <source>
        <dbReference type="Proteomes" id="UP001147747"/>
    </source>
</evidence>
<proteinExistence type="predicted"/>
<reference evidence="2" key="2">
    <citation type="journal article" date="2023" name="IMA Fungus">
        <title>Comparative genomic study of the Penicillium genus elucidates a diverse pangenome and 15 lateral gene transfer events.</title>
        <authorList>
            <person name="Petersen C."/>
            <person name="Sorensen T."/>
            <person name="Nielsen M.R."/>
            <person name="Sondergaard T.E."/>
            <person name="Sorensen J.L."/>
            <person name="Fitzpatrick D.A."/>
            <person name="Frisvad J.C."/>
            <person name="Nielsen K.L."/>
        </authorList>
    </citation>
    <scope>NUCLEOTIDE SEQUENCE</scope>
    <source>
        <strain evidence="2">IBT 29677</strain>
    </source>
</reference>
<dbReference type="GeneID" id="81363779"/>
<dbReference type="AlphaFoldDB" id="A0A9W9WCH4"/>
<dbReference type="Pfam" id="PF08240">
    <property type="entry name" value="ADH_N"/>
    <property type="match status" value="1"/>
</dbReference>
<gene>
    <name evidence="2" type="ORF">N7509_000152</name>
</gene>
<dbReference type="Gene3D" id="3.40.50.720">
    <property type="entry name" value="NAD(P)-binding Rossmann-like Domain"/>
    <property type="match status" value="1"/>
</dbReference>
<dbReference type="Pfam" id="PF13602">
    <property type="entry name" value="ADH_zinc_N_2"/>
    <property type="match status" value="1"/>
</dbReference>
<sequence>MTATKRTMRAWVHSSPKLPLEKGMMLVGDQPYPSNPLKPNGILVKVKSVGVNPADPTFAELGGLARTLVKPHPIAGMDFSGEVVSIGSSVTSLKPGDRVYGRVDTQKGYAGSMAEYTVAEIEGCVPIPPCVDWDHAAGVGTAAITAYESLVLNSKPGDSVLINGGTGGVGTFAIQFAKAHGCRVTVSCSTTKVDLCKELGADEVIDYRTEDLVPTLKGKGKVFDLVVDYAYRQETNLYKASDDFLTQEGMFVMVPGGVSGALLKTIGKNTMCPSMFGGGRAKFKAYFAKSNHAAFQQISEWMAAGKVRTVIDSVLEFEDMPSAIDRIKSGRTTGKIIVHV</sequence>
<evidence type="ECO:0000259" key="1">
    <source>
        <dbReference type="SMART" id="SM00829"/>
    </source>
</evidence>
<dbReference type="SUPFAM" id="SSF51735">
    <property type="entry name" value="NAD(P)-binding Rossmann-fold domains"/>
    <property type="match status" value="1"/>
</dbReference>
<comment type="caution">
    <text evidence="2">The sequence shown here is derived from an EMBL/GenBank/DDBJ whole genome shotgun (WGS) entry which is preliminary data.</text>
</comment>
<feature type="domain" description="Enoyl reductase (ER)" evidence="1">
    <location>
        <begin position="28"/>
        <end position="338"/>
    </location>
</feature>
<dbReference type="EMBL" id="JAPZBU010000002">
    <property type="protein sequence ID" value="KAJ5414818.1"/>
    <property type="molecule type" value="Genomic_DNA"/>
</dbReference>
<dbReference type="InterPro" id="IPR013154">
    <property type="entry name" value="ADH-like_N"/>
</dbReference>
<dbReference type="OrthoDB" id="201656at2759"/>
<dbReference type="PANTHER" id="PTHR44013:SF1">
    <property type="entry name" value="ZINC-TYPE ALCOHOL DEHYDROGENASE-LIKE PROTEIN C16A3.02C"/>
    <property type="match status" value="1"/>
</dbReference>
<keyword evidence="3" id="KW-1185">Reference proteome</keyword>
<protein>
    <recommendedName>
        <fullName evidence="1">Enoyl reductase (ER) domain-containing protein</fullName>
    </recommendedName>
</protein>
<dbReference type="PANTHER" id="PTHR44013">
    <property type="entry name" value="ZINC-TYPE ALCOHOL DEHYDROGENASE-LIKE PROTEIN C16A3.02C"/>
    <property type="match status" value="1"/>
</dbReference>
<evidence type="ECO:0000313" key="2">
    <source>
        <dbReference type="EMBL" id="KAJ5414818.1"/>
    </source>
</evidence>
<dbReference type="InterPro" id="IPR052733">
    <property type="entry name" value="Chloroplast_QOR"/>
</dbReference>
<dbReference type="GO" id="GO:0016491">
    <property type="term" value="F:oxidoreductase activity"/>
    <property type="evidence" value="ECO:0007669"/>
    <property type="project" value="InterPro"/>
</dbReference>